<comment type="subcellular location">
    <subcellularLocation>
        <location evidence="1">Cell membrane</location>
        <topology evidence="1">Multi-pass membrane protein</topology>
    </subcellularLocation>
</comment>
<evidence type="ECO:0000256" key="6">
    <source>
        <dbReference type="SAM" id="Phobius"/>
    </source>
</evidence>
<evidence type="ECO:0000256" key="4">
    <source>
        <dbReference type="ARBA" id="ARBA00022989"/>
    </source>
</evidence>
<feature type="domain" description="VTT" evidence="7">
    <location>
        <begin position="39"/>
        <end position="164"/>
    </location>
</feature>
<protein>
    <recommendedName>
        <fullName evidence="7">VTT domain-containing protein</fullName>
    </recommendedName>
</protein>
<keyword evidence="5 6" id="KW-0472">Membrane</keyword>
<gene>
    <name evidence="8" type="ORF">A3C71_01455</name>
</gene>
<proteinExistence type="predicted"/>
<keyword evidence="4 6" id="KW-1133">Transmembrane helix</keyword>
<dbReference type="Pfam" id="PF09335">
    <property type="entry name" value="VTT_dom"/>
    <property type="match status" value="1"/>
</dbReference>
<keyword evidence="3 6" id="KW-0812">Transmembrane</keyword>
<feature type="transmembrane region" description="Helical" evidence="6">
    <location>
        <begin position="185"/>
        <end position="202"/>
    </location>
</feature>
<dbReference type="InterPro" id="IPR051311">
    <property type="entry name" value="DedA_domain"/>
</dbReference>
<evidence type="ECO:0000256" key="5">
    <source>
        <dbReference type="ARBA" id="ARBA00023136"/>
    </source>
</evidence>
<feature type="transmembrane region" description="Helical" evidence="6">
    <location>
        <begin position="145"/>
        <end position="165"/>
    </location>
</feature>
<name>A0A1F8FMU3_9BACT</name>
<accession>A0A1F8FMU3</accession>
<evidence type="ECO:0000256" key="2">
    <source>
        <dbReference type="ARBA" id="ARBA00022475"/>
    </source>
</evidence>
<evidence type="ECO:0000313" key="9">
    <source>
        <dbReference type="Proteomes" id="UP000178197"/>
    </source>
</evidence>
<feature type="transmembrane region" description="Helical" evidence="6">
    <location>
        <begin position="60"/>
        <end position="80"/>
    </location>
</feature>
<dbReference type="GO" id="GO:0005886">
    <property type="term" value="C:plasma membrane"/>
    <property type="evidence" value="ECO:0007669"/>
    <property type="project" value="UniProtKB-SubCell"/>
</dbReference>
<evidence type="ECO:0000256" key="3">
    <source>
        <dbReference type="ARBA" id="ARBA00022692"/>
    </source>
</evidence>
<sequence length="212" mass="24679">MMSRILEFTFRWLDTIAGEANLVVIFLLAVADRITLVLVPSEVVVPFAGFLVAQGRFSFWLVLAVITLGTLVGEILLFWFSKKVGRWFFEKYGKYFFVSKHDLEHVEQLFKKHGGKIVFWGRIIPVVRMLIAIPAGISRMKLKKFILYTLLGMLPYNLVLLYLGFLVGGNRQLLMETTEKYFGRFDWYFGIVIAILIIWYIIRHARKKHATH</sequence>
<evidence type="ECO:0000313" key="8">
    <source>
        <dbReference type="EMBL" id="OGN13629.1"/>
    </source>
</evidence>
<evidence type="ECO:0000256" key="1">
    <source>
        <dbReference type="ARBA" id="ARBA00004651"/>
    </source>
</evidence>
<dbReference type="AlphaFoldDB" id="A0A1F8FMU3"/>
<reference evidence="8 9" key="1">
    <citation type="journal article" date="2016" name="Nat. Commun.">
        <title>Thousands of microbial genomes shed light on interconnected biogeochemical processes in an aquifer system.</title>
        <authorList>
            <person name="Anantharaman K."/>
            <person name="Brown C.T."/>
            <person name="Hug L.A."/>
            <person name="Sharon I."/>
            <person name="Castelle C.J."/>
            <person name="Probst A.J."/>
            <person name="Thomas B.C."/>
            <person name="Singh A."/>
            <person name="Wilkins M.J."/>
            <person name="Karaoz U."/>
            <person name="Brodie E.L."/>
            <person name="Williams K.H."/>
            <person name="Hubbard S.S."/>
            <person name="Banfield J.F."/>
        </authorList>
    </citation>
    <scope>NUCLEOTIDE SEQUENCE [LARGE SCALE GENOMIC DNA]</scope>
</reference>
<dbReference type="PANTHER" id="PTHR42709">
    <property type="entry name" value="ALKALINE PHOSPHATASE LIKE PROTEIN"/>
    <property type="match status" value="1"/>
</dbReference>
<dbReference type="Proteomes" id="UP000178197">
    <property type="component" value="Unassembled WGS sequence"/>
</dbReference>
<comment type="caution">
    <text evidence="8">The sequence shown here is derived from an EMBL/GenBank/DDBJ whole genome shotgun (WGS) entry which is preliminary data.</text>
</comment>
<dbReference type="InterPro" id="IPR032816">
    <property type="entry name" value="VTT_dom"/>
</dbReference>
<keyword evidence="2" id="KW-1003">Cell membrane</keyword>
<organism evidence="8 9">
    <name type="scientific">Candidatus Yanofskybacteria bacterium RIFCSPHIGHO2_02_FULL_43_15c</name>
    <dbReference type="NCBI Taxonomy" id="1802679"/>
    <lineage>
        <taxon>Bacteria</taxon>
        <taxon>Candidatus Yanofskyibacteriota</taxon>
    </lineage>
</organism>
<evidence type="ECO:0000259" key="7">
    <source>
        <dbReference type="Pfam" id="PF09335"/>
    </source>
</evidence>
<dbReference type="PANTHER" id="PTHR42709:SF6">
    <property type="entry name" value="UNDECAPRENYL PHOSPHATE TRANSPORTER A"/>
    <property type="match status" value="1"/>
</dbReference>
<dbReference type="EMBL" id="MGJT01000003">
    <property type="protein sequence ID" value="OGN13629.1"/>
    <property type="molecule type" value="Genomic_DNA"/>
</dbReference>